<dbReference type="AlphaFoldDB" id="A0A375HK43"/>
<organism evidence="2 3">
    <name type="scientific">Cupriavidus taiwanensis</name>
    <dbReference type="NCBI Taxonomy" id="164546"/>
    <lineage>
        <taxon>Bacteria</taxon>
        <taxon>Pseudomonadati</taxon>
        <taxon>Pseudomonadota</taxon>
        <taxon>Betaproteobacteria</taxon>
        <taxon>Burkholderiales</taxon>
        <taxon>Burkholderiaceae</taxon>
        <taxon>Cupriavidus</taxon>
    </lineage>
</organism>
<evidence type="ECO:0000256" key="1">
    <source>
        <dbReference type="SAM" id="MobiDB-lite"/>
    </source>
</evidence>
<geneLocation type="plasmid" evidence="2">
    <name>II</name>
</geneLocation>
<proteinExistence type="predicted"/>
<gene>
    <name evidence="2" type="ORF">CT19425_MP20141</name>
</gene>
<evidence type="ECO:0000313" key="2">
    <source>
        <dbReference type="EMBL" id="SPK74431.1"/>
    </source>
</evidence>
<keyword evidence="2" id="KW-0614">Plasmid</keyword>
<dbReference type="EMBL" id="LT991977">
    <property type="protein sequence ID" value="SPK74431.1"/>
    <property type="molecule type" value="Genomic_DNA"/>
</dbReference>
<accession>A0A375HK43</accession>
<evidence type="ECO:0000313" key="3">
    <source>
        <dbReference type="Proteomes" id="UP000255505"/>
    </source>
</evidence>
<feature type="compositionally biased region" description="Basic residues" evidence="1">
    <location>
        <begin position="1"/>
        <end position="21"/>
    </location>
</feature>
<dbReference type="Proteomes" id="UP000255505">
    <property type="component" value="Plasmid II"/>
</dbReference>
<sequence>MRRSGIGRRDRRSRRHRKGAARRSDAGTAGTPAVNRRGDRRLLAALSAHGPARPDAPTRGHRQRLAAVAGPVQPGLPRFAKL</sequence>
<name>A0A375HK43_9BURK</name>
<feature type="region of interest" description="Disordered" evidence="1">
    <location>
        <begin position="1"/>
        <end position="82"/>
    </location>
</feature>
<reference evidence="2 3" key="1">
    <citation type="submission" date="2018-01" db="EMBL/GenBank/DDBJ databases">
        <authorList>
            <person name="Gaut B.S."/>
            <person name="Morton B.R."/>
            <person name="Clegg M.T."/>
            <person name="Duvall M.R."/>
        </authorList>
    </citation>
    <scope>NUCLEOTIDE SEQUENCE [LARGE SCALE GENOMIC DNA]</scope>
    <source>
        <strain evidence="2">Cupriavidus taiwanensis LMG 19425</strain>
        <plasmid evidence="3">Plasmid ii</plasmid>
    </source>
</reference>
<protein>
    <submittedName>
        <fullName evidence="2">Uncharacterized protein</fullName>
    </submittedName>
</protein>